<proteinExistence type="predicted"/>
<keyword evidence="3" id="KW-1185">Reference proteome</keyword>
<dbReference type="Proteomes" id="UP001165060">
    <property type="component" value="Unassembled WGS sequence"/>
</dbReference>
<reference evidence="2 3" key="1">
    <citation type="journal article" date="2023" name="Commun. Biol.">
        <title>Genome analysis of Parmales, the sister group of diatoms, reveals the evolutionary specialization of diatoms from phago-mixotrophs to photoautotrophs.</title>
        <authorList>
            <person name="Ban H."/>
            <person name="Sato S."/>
            <person name="Yoshikawa S."/>
            <person name="Yamada K."/>
            <person name="Nakamura Y."/>
            <person name="Ichinomiya M."/>
            <person name="Sato N."/>
            <person name="Blanc-Mathieu R."/>
            <person name="Endo H."/>
            <person name="Kuwata A."/>
            <person name="Ogata H."/>
        </authorList>
    </citation>
    <scope>NUCLEOTIDE SEQUENCE [LARGE SCALE GENOMIC DNA]</scope>
</reference>
<evidence type="ECO:0000313" key="2">
    <source>
        <dbReference type="EMBL" id="GMI25929.1"/>
    </source>
</evidence>
<comment type="caution">
    <text evidence="2">The sequence shown here is derived from an EMBL/GenBank/DDBJ whole genome shotgun (WGS) entry which is preliminary data.</text>
</comment>
<sequence>MNTYVSPTPLSASDLTLVNASLATCYANNPVYDHNMTANMQITWRVPECPWFFERDMSEEYYCSDKSCSISAAIRDRAGQPVVCDTPHEGYVPPNDDEFWISPAFVTQGKKAQKIECGREVVDRPGMACLHGDDWELSAASTAVPNFLFPDLETPVYQSLSCCSSGARMGFAGAKATYLDESSTRNIHDPFARSALEFPCDVGRKTPGQVEVEEEVCGEGLVWSDYYGVGACGVSGLNEADGTEKEGARDALEAWGEVTIDEEYCGAGMEAKCEQYGGVKSDDVSENYNQPCESAHYESYRMTCPAAGATFDPLAFTSGPPLDEKGKEDCKRCDAVVKAFSAFPCSGRQEEFVGGGEFRVCQSACDELFNACGKPTHRGGKLVAARFAQAEEGGEWAFEADYDDAASMCEAMWNPHPESVWAVDGTVLKVVDDAEGGCVAMERPIYDIGSDRTFEYGKIQAGEGYCSTKDPLHNRYQPCEDLQRKLQTRGMGTEMGGNGVEGNRGGVMDGGRGMYNLGDLERAQHIADGWPWEHNDLVWGGVVGSIIVVMCVAVLLCIYCTRKRVMGGKKFGTDAPLDQSAGRDMLEVGDVSLVEAGEKEVNKKL</sequence>
<accession>A0ABQ6MH00</accession>
<keyword evidence="1" id="KW-1133">Transmembrane helix</keyword>
<evidence type="ECO:0008006" key="4">
    <source>
        <dbReference type="Google" id="ProtNLM"/>
    </source>
</evidence>
<keyword evidence="1" id="KW-0472">Membrane</keyword>
<gene>
    <name evidence="2" type="ORF">TeGR_g13302</name>
</gene>
<evidence type="ECO:0000256" key="1">
    <source>
        <dbReference type="SAM" id="Phobius"/>
    </source>
</evidence>
<name>A0ABQ6MH00_9STRA</name>
<feature type="transmembrane region" description="Helical" evidence="1">
    <location>
        <begin position="537"/>
        <end position="560"/>
    </location>
</feature>
<protein>
    <recommendedName>
        <fullName evidence="4">Folate receptor-like domain-containing protein</fullName>
    </recommendedName>
</protein>
<dbReference type="EMBL" id="BRYB01004118">
    <property type="protein sequence ID" value="GMI25929.1"/>
    <property type="molecule type" value="Genomic_DNA"/>
</dbReference>
<evidence type="ECO:0000313" key="3">
    <source>
        <dbReference type="Proteomes" id="UP001165060"/>
    </source>
</evidence>
<keyword evidence="1" id="KW-0812">Transmembrane</keyword>
<organism evidence="2 3">
    <name type="scientific">Tetraparma gracilis</name>
    <dbReference type="NCBI Taxonomy" id="2962635"/>
    <lineage>
        <taxon>Eukaryota</taxon>
        <taxon>Sar</taxon>
        <taxon>Stramenopiles</taxon>
        <taxon>Ochrophyta</taxon>
        <taxon>Bolidophyceae</taxon>
        <taxon>Parmales</taxon>
        <taxon>Triparmaceae</taxon>
        <taxon>Tetraparma</taxon>
    </lineage>
</organism>